<dbReference type="Proteomes" id="UP000295604">
    <property type="component" value="Unassembled WGS sequence"/>
</dbReference>
<protein>
    <submittedName>
        <fullName evidence="2">Acyl-CoA dehydrogenase family member 11</fullName>
    </submittedName>
</protein>
<dbReference type="PANTHER" id="PTHR47829:SF1">
    <property type="entry name" value="HAD FAMILY PHOSPHATASE"/>
    <property type="match status" value="1"/>
</dbReference>
<dbReference type="AlphaFoldDB" id="A0A4R8TK22"/>
<dbReference type="InterPro" id="IPR052898">
    <property type="entry name" value="ACAD10-like"/>
</dbReference>
<reference evidence="2 3" key="1">
    <citation type="submission" date="2018-11" db="EMBL/GenBank/DDBJ databases">
        <title>Genome sequence and assembly of Colletotrichum sidae.</title>
        <authorList>
            <person name="Gan P."/>
            <person name="Shirasu K."/>
        </authorList>
    </citation>
    <scope>NUCLEOTIDE SEQUENCE [LARGE SCALE GENOMIC DNA]</scope>
    <source>
        <strain evidence="2 3">CBS 518.97</strain>
    </source>
</reference>
<proteinExistence type="predicted"/>
<dbReference type="Pfam" id="PF01636">
    <property type="entry name" value="APH"/>
    <property type="match status" value="1"/>
</dbReference>
<feature type="domain" description="Aminoglycoside phosphotransferase" evidence="1">
    <location>
        <begin position="71"/>
        <end position="277"/>
    </location>
</feature>
<gene>
    <name evidence="2" type="ORF">C8034_v010398</name>
</gene>
<dbReference type="Gene3D" id="3.90.1200.10">
    <property type="match status" value="1"/>
</dbReference>
<dbReference type="SUPFAM" id="SSF56112">
    <property type="entry name" value="Protein kinase-like (PK-like)"/>
    <property type="match status" value="1"/>
</dbReference>
<comment type="caution">
    <text evidence="2">The sequence shown here is derived from an EMBL/GenBank/DDBJ whole genome shotgun (WGS) entry which is preliminary data.</text>
</comment>
<dbReference type="Gene3D" id="3.30.200.20">
    <property type="entry name" value="Phosphorylase Kinase, domain 1"/>
    <property type="match status" value="1"/>
</dbReference>
<name>A0A4R8TK22_9PEZI</name>
<organism evidence="2 3">
    <name type="scientific">Colletotrichum sidae</name>
    <dbReference type="NCBI Taxonomy" id="1347389"/>
    <lineage>
        <taxon>Eukaryota</taxon>
        <taxon>Fungi</taxon>
        <taxon>Dikarya</taxon>
        <taxon>Ascomycota</taxon>
        <taxon>Pezizomycotina</taxon>
        <taxon>Sordariomycetes</taxon>
        <taxon>Hypocreomycetidae</taxon>
        <taxon>Glomerellales</taxon>
        <taxon>Glomerellaceae</taxon>
        <taxon>Colletotrichum</taxon>
        <taxon>Colletotrichum orbiculare species complex</taxon>
    </lineage>
</organism>
<dbReference type="InterPro" id="IPR011009">
    <property type="entry name" value="Kinase-like_dom_sf"/>
</dbReference>
<dbReference type="EMBL" id="QAPF01000061">
    <property type="protein sequence ID" value="TEA18660.1"/>
    <property type="molecule type" value="Genomic_DNA"/>
</dbReference>
<dbReference type="CDD" id="cd05154">
    <property type="entry name" value="ACAD10_11_N-like"/>
    <property type="match status" value="1"/>
</dbReference>
<keyword evidence="3" id="KW-1185">Reference proteome</keyword>
<dbReference type="InterPro" id="IPR041726">
    <property type="entry name" value="ACAD10_11_N"/>
</dbReference>
<sequence length="434" mass="48218">MAGRVRHPIDQKALERYIQQNVPEIKTPVEIKQVSYTIAIAICHIAIPKTFQSSPTHCCRLRCTRESNLHTQFGFGQSNPTYQLTDATTTRFVLRKKPPGKLLSKAAHKVEREHRIIHALGPTDVPVPKAYCLCEDDGIIGTPFYIMEFLDGRIIEDAAMPGASAKERKLLWKAATQTLAKLHRVEPESVGLGSYGKKTGFYDRQIQTWSTICRSQAETKDKDTGEPVGDLPHFGELIRFFGDKMRQPRDRGTLIHGDFKIDNIVFHKTEPRVIGVLEQVPSPLFPRRHFIHEDYLLTVNLAHSWEMSTVGHPLSDLCNFLTPYYTAAKGDSGVYANDGFLPGRTPGLPAVDEIVGWYAAEAGWDPAVELNWGMAFSLFRLSGILQGIAARAAQGQASSEQAKRFAAGRAPLAEFAWELVGRSLQGEGGRGAKL</sequence>
<evidence type="ECO:0000259" key="1">
    <source>
        <dbReference type="Pfam" id="PF01636"/>
    </source>
</evidence>
<evidence type="ECO:0000313" key="2">
    <source>
        <dbReference type="EMBL" id="TEA18660.1"/>
    </source>
</evidence>
<evidence type="ECO:0000313" key="3">
    <source>
        <dbReference type="Proteomes" id="UP000295604"/>
    </source>
</evidence>
<dbReference type="InterPro" id="IPR002575">
    <property type="entry name" value="Aminoglycoside_PTrfase"/>
</dbReference>
<dbReference type="PANTHER" id="PTHR47829">
    <property type="entry name" value="HYDROLASE, PUTATIVE (AFU_ORTHOLOGUE AFUA_1G12880)-RELATED"/>
    <property type="match status" value="1"/>
</dbReference>
<accession>A0A4R8TK22</accession>